<dbReference type="Pfam" id="PF13483">
    <property type="entry name" value="Lactamase_B_3"/>
    <property type="match status" value="1"/>
</dbReference>
<evidence type="ECO:0000256" key="1">
    <source>
        <dbReference type="SAM" id="SignalP"/>
    </source>
</evidence>
<feature type="signal peptide" evidence="1">
    <location>
        <begin position="1"/>
        <end position="20"/>
    </location>
</feature>
<feature type="chain" id="PRO_5037336770" evidence="1">
    <location>
        <begin position="21"/>
        <end position="251"/>
    </location>
</feature>
<name>A0A948RZB0_UNCEI</name>
<comment type="caution">
    <text evidence="2">The sequence shown here is derived from an EMBL/GenBank/DDBJ whole genome shotgun (WGS) entry which is preliminary data.</text>
</comment>
<protein>
    <submittedName>
        <fullName evidence="2">MBL fold metallo-hydrolase</fullName>
    </submittedName>
</protein>
<dbReference type="AlphaFoldDB" id="A0A948RZB0"/>
<sequence length="251" mass="27727">MKYMLALSLLSFCFSSTSGARISTKVTFTFYGHACFLITTSQNTQIMTDPMKLEGYSVPKEVEPTVVTVSHGHIDHDNVDAVSGNPIILKGLVGPRDQGLLQKFVEIDEQIGDVRIYNVVSNHNKPEISPMLNSIFVFEFDGIRVAHLGDLGVLLSDEQIDKIGNIDVLMIPVGGKYTISLDEADQVVKQLHPGAVVFPMHYRTDLSAFLPNTAEDFLKGKQNVIRVNGNSFHLDVDNPPQDLAYVLLNHS</sequence>
<dbReference type="InterPro" id="IPR036866">
    <property type="entry name" value="RibonucZ/Hydroxyglut_hydro"/>
</dbReference>
<reference evidence="2" key="1">
    <citation type="submission" date="2021-05" db="EMBL/GenBank/DDBJ databases">
        <title>Energy efficiency and biological interactions define the core microbiome of deep oligotrophic groundwater.</title>
        <authorList>
            <person name="Mehrshad M."/>
            <person name="Lopez-Fernandez M."/>
            <person name="Bell E."/>
            <person name="Bernier-Latmani R."/>
            <person name="Bertilsson S."/>
            <person name="Dopson M."/>
        </authorList>
    </citation>
    <scope>NUCLEOTIDE SEQUENCE</scope>
    <source>
        <strain evidence="2">Modern_marine.mb.64</strain>
    </source>
</reference>
<keyword evidence="1" id="KW-0732">Signal</keyword>
<organism evidence="2 3">
    <name type="scientific">Eiseniibacteriota bacterium</name>
    <dbReference type="NCBI Taxonomy" id="2212470"/>
    <lineage>
        <taxon>Bacteria</taxon>
        <taxon>Candidatus Eiseniibacteriota</taxon>
    </lineage>
</organism>
<dbReference type="EMBL" id="JAHJDP010000087">
    <property type="protein sequence ID" value="MBU2692339.1"/>
    <property type="molecule type" value="Genomic_DNA"/>
</dbReference>
<dbReference type="Gene3D" id="3.60.15.10">
    <property type="entry name" value="Ribonuclease Z/Hydroxyacylglutathione hydrolase-like"/>
    <property type="match status" value="1"/>
</dbReference>
<dbReference type="SUPFAM" id="SSF56281">
    <property type="entry name" value="Metallo-hydrolase/oxidoreductase"/>
    <property type="match status" value="1"/>
</dbReference>
<dbReference type="Proteomes" id="UP000777784">
    <property type="component" value="Unassembled WGS sequence"/>
</dbReference>
<accession>A0A948RZB0</accession>
<dbReference type="PANTHER" id="PTHR39189:SF1">
    <property type="entry name" value="UPF0173 METAL-DEPENDENT HYDROLASE YTKL"/>
    <property type="match status" value="1"/>
</dbReference>
<evidence type="ECO:0000313" key="3">
    <source>
        <dbReference type="Proteomes" id="UP000777784"/>
    </source>
</evidence>
<proteinExistence type="predicted"/>
<dbReference type="PANTHER" id="PTHR39189">
    <property type="entry name" value="UPF0173 METAL-DEPENDENT HYDROLASE YTKL"/>
    <property type="match status" value="1"/>
</dbReference>
<gene>
    <name evidence="2" type="ORF">KJ970_15560</name>
</gene>
<evidence type="ECO:0000313" key="2">
    <source>
        <dbReference type="EMBL" id="MBU2692339.1"/>
    </source>
</evidence>